<evidence type="ECO:0000256" key="3">
    <source>
        <dbReference type="ARBA" id="ARBA00022475"/>
    </source>
</evidence>
<feature type="transmembrane region" description="Helical" evidence="7">
    <location>
        <begin position="190"/>
        <end position="212"/>
    </location>
</feature>
<evidence type="ECO:0000256" key="2">
    <source>
        <dbReference type="ARBA" id="ARBA00022448"/>
    </source>
</evidence>
<dbReference type="RefSeq" id="WP_147664277.1">
    <property type="nucleotide sequence ID" value="NZ_CP042905.2"/>
</dbReference>
<dbReference type="GO" id="GO:0006814">
    <property type="term" value="P:sodium ion transport"/>
    <property type="evidence" value="ECO:0007669"/>
    <property type="project" value="InterPro"/>
</dbReference>
<feature type="transmembrane region" description="Helical" evidence="7">
    <location>
        <begin position="50"/>
        <end position="68"/>
    </location>
</feature>
<feature type="transmembrane region" description="Helical" evidence="7">
    <location>
        <begin position="335"/>
        <end position="356"/>
    </location>
</feature>
<keyword evidence="9" id="KW-1185">Reference proteome</keyword>
<dbReference type="Proteomes" id="UP000321408">
    <property type="component" value="Chromosome"/>
</dbReference>
<comment type="subcellular location">
    <subcellularLocation>
        <location evidence="1">Cell membrane</location>
        <topology evidence="1">Multi-pass membrane protein</topology>
    </subcellularLocation>
</comment>
<dbReference type="GO" id="GO:0005886">
    <property type="term" value="C:plasma membrane"/>
    <property type="evidence" value="ECO:0007669"/>
    <property type="project" value="UniProtKB-SubCell"/>
</dbReference>
<dbReference type="Pfam" id="PF13347">
    <property type="entry name" value="MFS_2"/>
    <property type="match status" value="1"/>
</dbReference>
<feature type="transmembrane region" description="Helical" evidence="7">
    <location>
        <begin position="158"/>
        <end position="178"/>
    </location>
</feature>
<dbReference type="AlphaFoldDB" id="A0A5B9DE60"/>
<evidence type="ECO:0000256" key="4">
    <source>
        <dbReference type="ARBA" id="ARBA00022692"/>
    </source>
</evidence>
<feature type="transmembrane region" description="Helical" evidence="7">
    <location>
        <begin position="243"/>
        <end position="266"/>
    </location>
</feature>
<evidence type="ECO:0000256" key="5">
    <source>
        <dbReference type="ARBA" id="ARBA00022989"/>
    </source>
</evidence>
<protein>
    <submittedName>
        <fullName evidence="8">MFS transporter</fullName>
    </submittedName>
</protein>
<feature type="transmembrane region" description="Helical" evidence="7">
    <location>
        <begin position="310"/>
        <end position="329"/>
    </location>
</feature>
<feature type="transmembrane region" description="Helical" evidence="7">
    <location>
        <begin position="89"/>
        <end position="106"/>
    </location>
</feature>
<accession>A0A5B9DE60</accession>
<dbReference type="GeneID" id="41331186"/>
<dbReference type="EMBL" id="CP042905">
    <property type="protein sequence ID" value="QEE17382.1"/>
    <property type="molecule type" value="Genomic_DNA"/>
</dbReference>
<dbReference type="InterPro" id="IPR036259">
    <property type="entry name" value="MFS_trans_sf"/>
</dbReference>
<dbReference type="GO" id="GO:0015293">
    <property type="term" value="F:symporter activity"/>
    <property type="evidence" value="ECO:0007669"/>
    <property type="project" value="InterPro"/>
</dbReference>
<keyword evidence="5 7" id="KW-1133">Transmembrane helix</keyword>
<keyword evidence="6 7" id="KW-0472">Membrane</keyword>
<evidence type="ECO:0000313" key="9">
    <source>
        <dbReference type="Proteomes" id="UP000321408"/>
    </source>
</evidence>
<dbReference type="PANTHER" id="PTHR11328">
    <property type="entry name" value="MAJOR FACILITATOR SUPERFAMILY DOMAIN-CONTAINING PROTEIN"/>
    <property type="match status" value="1"/>
</dbReference>
<feature type="transmembrane region" description="Helical" evidence="7">
    <location>
        <begin position="118"/>
        <end position="137"/>
    </location>
</feature>
<gene>
    <name evidence="8" type="ORF">DSAG12_03216</name>
</gene>
<evidence type="ECO:0000256" key="1">
    <source>
        <dbReference type="ARBA" id="ARBA00004651"/>
    </source>
</evidence>
<reference evidence="8 9" key="2">
    <citation type="journal article" date="2024" name="Int. J. Syst. Evol. Microbiol.">
        <title>Promethearchaeum syntrophicum gen. nov., sp. nov., an anaerobic, obligately syntrophic archaeon, the first isolate of the lineage 'Asgard' archaea, and proposal of the new archaeal phylum Promethearchaeota phyl. nov. and kingdom Promethearchaeati regn. nov.</title>
        <authorList>
            <person name="Imachi H."/>
            <person name="Nobu M.K."/>
            <person name="Kato S."/>
            <person name="Takaki Y."/>
            <person name="Miyazaki M."/>
            <person name="Miyata M."/>
            <person name="Ogawara M."/>
            <person name="Saito Y."/>
            <person name="Sakai S."/>
            <person name="Tahara Y.O."/>
            <person name="Takano Y."/>
            <person name="Tasumi E."/>
            <person name="Uematsu K."/>
            <person name="Yoshimura T."/>
            <person name="Itoh T."/>
            <person name="Ohkuma M."/>
            <person name="Takai K."/>
        </authorList>
    </citation>
    <scope>NUCLEOTIDE SEQUENCE [LARGE SCALE GENOMIC DNA]</scope>
    <source>
        <strain evidence="8 9">MK-D1</strain>
    </source>
</reference>
<feature type="transmembrane region" description="Helical" evidence="7">
    <location>
        <begin position="278"/>
        <end position="298"/>
    </location>
</feature>
<dbReference type="PANTHER" id="PTHR11328:SF24">
    <property type="entry name" value="MAJOR FACILITATOR SUPERFAMILY (MFS) PROFILE DOMAIN-CONTAINING PROTEIN"/>
    <property type="match status" value="1"/>
</dbReference>
<keyword evidence="2" id="KW-0813">Transport</keyword>
<evidence type="ECO:0000313" key="8">
    <source>
        <dbReference type="EMBL" id="QEE17382.1"/>
    </source>
</evidence>
<dbReference type="SUPFAM" id="SSF103473">
    <property type="entry name" value="MFS general substrate transporter"/>
    <property type="match status" value="1"/>
</dbReference>
<dbReference type="InterPro" id="IPR039672">
    <property type="entry name" value="MFS_2"/>
</dbReference>
<reference evidence="8 9" key="1">
    <citation type="journal article" date="2020" name="Nature">
        <title>Isolation of an archaeon at the prokaryote-eukaryote interface.</title>
        <authorList>
            <person name="Imachi H."/>
            <person name="Nobu M.K."/>
            <person name="Nakahara N."/>
            <person name="Morono Y."/>
            <person name="Ogawara M."/>
            <person name="Takaki Y."/>
            <person name="Takano Y."/>
            <person name="Uematsu K."/>
            <person name="Ikuta T."/>
            <person name="Ito M."/>
            <person name="Matsui Y."/>
            <person name="Miyazaki M."/>
            <person name="Murata K."/>
            <person name="Saito Y."/>
            <person name="Sakai S."/>
            <person name="Song C."/>
            <person name="Tasumi E."/>
            <person name="Yamanaka Y."/>
            <person name="Yamaguchi T."/>
            <person name="Kamagata Y."/>
            <person name="Tamaki H."/>
            <person name="Takai K."/>
        </authorList>
    </citation>
    <scope>NUCLEOTIDE SEQUENCE [LARGE SCALE GENOMIC DNA]</scope>
    <source>
        <strain evidence="8 9">MK-D1</strain>
    </source>
</reference>
<keyword evidence="4 7" id="KW-0812">Transmembrane</keyword>
<proteinExistence type="predicted"/>
<name>A0A5B9DE60_9ARCH</name>
<dbReference type="KEGG" id="psyt:DSAG12_03216"/>
<feature type="transmembrane region" description="Helical" evidence="7">
    <location>
        <begin position="20"/>
        <end position="44"/>
    </location>
</feature>
<keyword evidence="3" id="KW-1003">Cell membrane</keyword>
<evidence type="ECO:0000256" key="6">
    <source>
        <dbReference type="ARBA" id="ARBA00023136"/>
    </source>
</evidence>
<dbReference type="GO" id="GO:0008643">
    <property type="term" value="P:carbohydrate transport"/>
    <property type="evidence" value="ECO:0007669"/>
    <property type="project" value="InterPro"/>
</dbReference>
<dbReference type="InterPro" id="IPR018043">
    <property type="entry name" value="Na/Gal_symport_CS"/>
</dbReference>
<feature type="transmembrane region" description="Helical" evidence="7">
    <location>
        <begin position="376"/>
        <end position="398"/>
    </location>
</feature>
<feature type="transmembrane region" description="Helical" evidence="7">
    <location>
        <begin position="418"/>
        <end position="443"/>
    </location>
</feature>
<dbReference type="PROSITE" id="PS00872">
    <property type="entry name" value="NA_GALACTOSIDE_SYMP"/>
    <property type="match status" value="1"/>
</dbReference>
<dbReference type="Gene3D" id="1.20.1250.20">
    <property type="entry name" value="MFS general substrate transporter like domains"/>
    <property type="match status" value="2"/>
</dbReference>
<evidence type="ECO:0000256" key="7">
    <source>
        <dbReference type="SAM" id="Phobius"/>
    </source>
</evidence>
<organism evidence="8 9">
    <name type="scientific">Promethearchaeum syntrophicum</name>
    <dbReference type="NCBI Taxonomy" id="2594042"/>
    <lineage>
        <taxon>Archaea</taxon>
        <taxon>Promethearchaeati</taxon>
        <taxon>Promethearchaeota</taxon>
        <taxon>Promethearchaeia</taxon>
        <taxon>Promethearchaeales</taxon>
        <taxon>Promethearchaeaceae</taxon>
        <taxon>Promethearchaeum</taxon>
    </lineage>
</organism>
<sequence>MSIMENSEKKLEKSNFKHYISYGFAQFSDIIAYQSFTLLIFTFYYTNVELDVSLITLGFIIWSIWNSFNDPLMGYISDKTHTKWGRRRPYIIFSIIPLAVVMVLLFTPPMGAGDTIKLVYFIIIICIFDVFYTMYNLNQTCLFPEIFIDPQERVKAMNVKQIIGIIGLLVAFLLPSFIIEDLTDPASFPLYRYVGLIIGIIVIIGATIFLIWGPRERLEFSKDHEKAPSFFKSLKIAMKNKSFMWFIVVEVSNWYVFGMLPTIVPIYGKFVLNITDSFQLSLLLGETFICGALFISVWKWVVSKLGPRKTWIISQLTWIISLIPLFFISTPTQGFIFFAFIGIGLSGSMLNIDLILGDVVDEDEFDTGARNEGGYWGVTAFFMRLSTILVFISINTILESVGWKVYDPETADEGVITGLRILISLLPSIFLGIGMLGMFFYPLHGKRLAEVRNGLEKIHLDKKSKTGM</sequence>